<accession>A0A350P3K7</accession>
<comment type="caution">
    <text evidence="2">The sequence shown here is derived from an EMBL/GenBank/DDBJ whole genome shotgun (WGS) entry which is preliminary data.</text>
</comment>
<evidence type="ECO:0000313" key="3">
    <source>
        <dbReference type="Proteomes" id="UP000263517"/>
    </source>
</evidence>
<dbReference type="EMBL" id="DNAN01000318">
    <property type="protein sequence ID" value="HAW75874.1"/>
    <property type="molecule type" value="Genomic_DNA"/>
</dbReference>
<dbReference type="Pfam" id="PF24733">
    <property type="entry name" value="DUF7684"/>
    <property type="match status" value="1"/>
</dbReference>
<evidence type="ECO:0000259" key="1">
    <source>
        <dbReference type="Pfam" id="PF24733"/>
    </source>
</evidence>
<protein>
    <recommendedName>
        <fullName evidence="1">DUF7684 domain-containing protein</fullName>
    </recommendedName>
</protein>
<sequence>MVVIEENVTESKQKDISKWLVQSGCLYMMAWGKKCSSWDTSVDLANLELFNYGDIPDDEFVSTTWHEDEPLSEVFSYSKHCAFHSNVDLVNTVVLHLSAVSKFEQYTRDYANA</sequence>
<dbReference type="InterPro" id="IPR056101">
    <property type="entry name" value="DUF7684"/>
</dbReference>
<reference evidence="2 3" key="1">
    <citation type="journal article" date="2018" name="Nat. Biotechnol.">
        <title>A standardized bacterial taxonomy based on genome phylogeny substantially revises the tree of life.</title>
        <authorList>
            <person name="Parks D.H."/>
            <person name="Chuvochina M."/>
            <person name="Waite D.W."/>
            <person name="Rinke C."/>
            <person name="Skarshewski A."/>
            <person name="Chaumeil P.A."/>
            <person name="Hugenholtz P."/>
        </authorList>
    </citation>
    <scope>NUCLEOTIDE SEQUENCE [LARGE SCALE GENOMIC DNA]</scope>
    <source>
        <strain evidence="2">UBA11978</strain>
    </source>
</reference>
<feature type="domain" description="DUF7684" evidence="1">
    <location>
        <begin position="1"/>
        <end position="112"/>
    </location>
</feature>
<gene>
    <name evidence="2" type="ORF">DCW74_09090</name>
</gene>
<evidence type="ECO:0000313" key="2">
    <source>
        <dbReference type="EMBL" id="HAW75874.1"/>
    </source>
</evidence>
<name>A0A350P3K7_9ALTE</name>
<organism evidence="2 3">
    <name type="scientific">Alteromonas australica</name>
    <dbReference type="NCBI Taxonomy" id="589873"/>
    <lineage>
        <taxon>Bacteria</taxon>
        <taxon>Pseudomonadati</taxon>
        <taxon>Pseudomonadota</taxon>
        <taxon>Gammaproteobacteria</taxon>
        <taxon>Alteromonadales</taxon>
        <taxon>Alteromonadaceae</taxon>
        <taxon>Alteromonas/Salinimonas group</taxon>
        <taxon>Alteromonas</taxon>
    </lineage>
</organism>
<dbReference type="Proteomes" id="UP000263517">
    <property type="component" value="Unassembled WGS sequence"/>
</dbReference>
<proteinExistence type="predicted"/>
<dbReference type="AlphaFoldDB" id="A0A350P3K7"/>